<dbReference type="AlphaFoldDB" id="A0A450ZGH3"/>
<evidence type="ECO:0000313" key="2">
    <source>
        <dbReference type="EMBL" id="VFK53447.1"/>
    </source>
</evidence>
<dbReference type="EMBL" id="CAADFX010000112">
    <property type="protein sequence ID" value="VFK59971.1"/>
    <property type="molecule type" value="Genomic_DNA"/>
</dbReference>
<gene>
    <name evidence="3" type="ORF">BECKTUN1418D_GA0071000_11128</name>
    <name evidence="2" type="ORF">BECKTUN1418E_GA0071001_101610</name>
    <name evidence="1" type="ORF">BECKTUN1418F_GA0071002_101410</name>
</gene>
<dbReference type="EMBL" id="CAADFY010000014">
    <property type="protein sequence ID" value="VFK52886.1"/>
    <property type="molecule type" value="Genomic_DNA"/>
</dbReference>
<name>A0A450ZGH3_9GAMM</name>
<evidence type="ECO:0000313" key="3">
    <source>
        <dbReference type="EMBL" id="VFK59971.1"/>
    </source>
</evidence>
<proteinExistence type="predicted"/>
<protein>
    <submittedName>
        <fullName evidence="1">Uncharacterized protein</fullName>
    </submittedName>
</protein>
<organism evidence="1">
    <name type="scientific">Candidatus Kentrum sp. TUN</name>
    <dbReference type="NCBI Taxonomy" id="2126343"/>
    <lineage>
        <taxon>Bacteria</taxon>
        <taxon>Pseudomonadati</taxon>
        <taxon>Pseudomonadota</taxon>
        <taxon>Gammaproteobacteria</taxon>
        <taxon>Candidatus Kentrum</taxon>
    </lineage>
</organism>
<dbReference type="EMBL" id="CAADFV010000016">
    <property type="protein sequence ID" value="VFK53447.1"/>
    <property type="molecule type" value="Genomic_DNA"/>
</dbReference>
<accession>A0A450ZGH3</accession>
<reference evidence="1" key="1">
    <citation type="submission" date="2019-02" db="EMBL/GenBank/DDBJ databases">
        <authorList>
            <person name="Gruber-Vodicka R. H."/>
            <person name="Seah K. B. B."/>
        </authorList>
    </citation>
    <scope>NUCLEOTIDE SEQUENCE</scope>
    <source>
        <strain evidence="3">BECK_BY1</strain>
        <strain evidence="2">BECK_BY2</strain>
        <strain evidence="1">BECK_BY3</strain>
    </source>
</reference>
<evidence type="ECO:0000313" key="1">
    <source>
        <dbReference type="EMBL" id="VFK52886.1"/>
    </source>
</evidence>
<sequence>MGISTDLHQESILGVVEGFDRLIFKGHINSMFPNGDFGYYLHKHGVLLKDAKGFFEEETDRIIDHA</sequence>